<dbReference type="InterPro" id="IPR011990">
    <property type="entry name" value="TPR-like_helical_dom_sf"/>
</dbReference>
<accession>A0AAN6I219</accession>
<dbReference type="InterPro" id="IPR019734">
    <property type="entry name" value="TPR_rpt"/>
</dbReference>
<dbReference type="GO" id="GO:0006897">
    <property type="term" value="P:endocytosis"/>
    <property type="evidence" value="ECO:0007669"/>
    <property type="project" value="UniProtKB-KW"/>
</dbReference>
<comment type="function">
    <text evidence="1">Involved in endocytosis.</text>
</comment>
<feature type="repeat" description="TPR" evidence="7">
    <location>
        <begin position="375"/>
        <end position="408"/>
    </location>
</feature>
<evidence type="ECO:0000256" key="3">
    <source>
        <dbReference type="ARBA" id="ARBA00004463"/>
    </source>
</evidence>
<proteinExistence type="inferred from homology"/>
<evidence type="ECO:0000256" key="4">
    <source>
        <dbReference type="ARBA" id="ARBA00022583"/>
    </source>
</evidence>
<comment type="caution">
    <text evidence="8">The sequence shown here is derived from an EMBL/GenBank/DDBJ whole genome shotgun (WGS) entry which is preliminary data.</text>
</comment>
<dbReference type="Pfam" id="PF13181">
    <property type="entry name" value="TPR_8"/>
    <property type="match status" value="1"/>
</dbReference>
<dbReference type="PANTHER" id="PTHR23083:SF464">
    <property type="entry name" value="TETRATRICOPEPTIDE REPEAT DOMAIN 7, ISOFORM A"/>
    <property type="match status" value="1"/>
</dbReference>
<protein>
    <recommendedName>
        <fullName evidence="6">Cargo-transport protein YPP1</fullName>
    </recommendedName>
</protein>
<evidence type="ECO:0000256" key="6">
    <source>
        <dbReference type="ARBA" id="ARBA00039231"/>
    </source>
</evidence>
<evidence type="ECO:0000256" key="2">
    <source>
        <dbReference type="ARBA" id="ARBA00004413"/>
    </source>
</evidence>
<dbReference type="InterPro" id="IPR051722">
    <property type="entry name" value="Endocytosis_PI4K-reg_protein"/>
</dbReference>
<reference evidence="8" key="1">
    <citation type="journal article" date="2021" name="G3 (Bethesda)">
        <title>Genomic diversity, chromosomal rearrangements, and interspecies hybridization in the ogataea polymorpha species complex.</title>
        <authorList>
            <person name="Hanson S.J."/>
            <person name="Cinneide E.O."/>
            <person name="Salzberg L.I."/>
            <person name="Wolfe K.H."/>
            <person name="McGowan J."/>
            <person name="Fitzpatrick D.A."/>
            <person name="Matlin K."/>
        </authorList>
    </citation>
    <scope>NUCLEOTIDE SEQUENCE</scope>
    <source>
        <strain evidence="8">83-405-1</strain>
    </source>
</reference>
<evidence type="ECO:0000256" key="5">
    <source>
        <dbReference type="ARBA" id="ARBA00038251"/>
    </source>
</evidence>
<keyword evidence="7" id="KW-0802">TPR repeat</keyword>
<dbReference type="Gene3D" id="1.25.40.10">
    <property type="entry name" value="Tetratricopeptide repeat domain"/>
    <property type="match status" value="2"/>
</dbReference>
<dbReference type="SMART" id="SM00028">
    <property type="entry name" value="TPR"/>
    <property type="match status" value="2"/>
</dbReference>
<comment type="subcellular location">
    <subcellularLocation>
        <location evidence="2">Cell membrane</location>
        <topology evidence="2">Peripheral membrane protein</topology>
        <orientation evidence="2">Cytoplasmic side</orientation>
    </subcellularLocation>
    <subcellularLocation>
        <location evidence="3">Cytoplasmic granule</location>
    </subcellularLocation>
</comment>
<dbReference type="GO" id="GO:0005886">
    <property type="term" value="C:plasma membrane"/>
    <property type="evidence" value="ECO:0007669"/>
    <property type="project" value="UniProtKB-SubCell"/>
</dbReference>
<dbReference type="PANTHER" id="PTHR23083">
    <property type="entry name" value="TETRATRICOPEPTIDE REPEAT PROTEIN, TPR"/>
    <property type="match status" value="1"/>
</dbReference>
<gene>
    <name evidence="8" type="ORF">KL933_001976</name>
</gene>
<name>A0AAN6I219_9ASCO</name>
<evidence type="ECO:0000313" key="8">
    <source>
        <dbReference type="EMBL" id="KAG7728743.1"/>
    </source>
</evidence>
<evidence type="ECO:0000256" key="1">
    <source>
        <dbReference type="ARBA" id="ARBA00002550"/>
    </source>
</evidence>
<comment type="similarity">
    <text evidence="5">Belongs to the YPP1 family.</text>
</comment>
<dbReference type="EMBL" id="JAHLUH010000004">
    <property type="protein sequence ID" value="KAG7728743.1"/>
    <property type="molecule type" value="Genomic_DNA"/>
</dbReference>
<dbReference type="Proteomes" id="UP000738402">
    <property type="component" value="Unassembled WGS sequence"/>
</dbReference>
<dbReference type="SUPFAM" id="SSF48452">
    <property type="entry name" value="TPR-like"/>
    <property type="match status" value="1"/>
</dbReference>
<evidence type="ECO:0000313" key="9">
    <source>
        <dbReference type="Proteomes" id="UP000738402"/>
    </source>
</evidence>
<keyword evidence="4" id="KW-0254">Endocytosis</keyword>
<evidence type="ECO:0000256" key="7">
    <source>
        <dbReference type="PROSITE-ProRule" id="PRU00339"/>
    </source>
</evidence>
<dbReference type="AlphaFoldDB" id="A0AAN6I219"/>
<organism evidence="8 9">
    <name type="scientific">Ogataea haglerorum</name>
    <dbReference type="NCBI Taxonomy" id="1937702"/>
    <lineage>
        <taxon>Eukaryota</taxon>
        <taxon>Fungi</taxon>
        <taxon>Dikarya</taxon>
        <taxon>Ascomycota</taxon>
        <taxon>Saccharomycotina</taxon>
        <taxon>Pichiomycetes</taxon>
        <taxon>Pichiales</taxon>
        <taxon>Pichiaceae</taxon>
        <taxon>Ogataea</taxon>
    </lineage>
</organism>
<dbReference type="PROSITE" id="PS50005">
    <property type="entry name" value="TPR"/>
    <property type="match status" value="1"/>
</dbReference>
<sequence length="715" mass="81206">MTVETDQYNATRRIAGAVSNQASIDQLTHEKSELSLLGDDSTSFIQLFKEGSVEEIHIMAFLQMMLASEKLDEYFRVWINHVDRFPSNTNLVAWDCLHKILARLAAQKFVHVTSKQEFDAVFAKLAGENTLSTFGAMVQHLLAFTVLPDSDEVRSSFEGTVMSRLSKLNFPKATESNHEIDLLIDAVIFVYQHHRQDVPVDTIIEQGLCKSYQNIPLMKLWCLAAIQKNDVDTLVPAFRVYLGYNHERRVQNFGGHVDIFETIDLSSSVLRYLVSAKLRRNVYDQVVVWYNDLRNVVEKDLTEMLGEGPYTELLTRKLVSVWYGLGKISQLLCNTHTVTKEILDARLRSTLQYFEHTVQLVQSLPAHQPNDTQTGRLYFDYAFALIKMGRLKDAIRNLKIAIKHDPDNVQYLNMITLVYSATEENLDKALKISSEVILNLKSQLAETDPAVLSSSRKWDILQMFMTYITLVGADQDTFEAVECMPMFFEVVHQLFGSEISTGESAAVEEVSEKAGEKAAENGKKNILRKIKSGRGKKPATVHVTNNLNSQETKMVHDIWLWTSKLFEKQEMMDDAEGSVAEAVAVQSETYLTHARLGQLYIGLNNQRALQELEASLELKEDGNVEGILGFSNLVLFANDNSVFTSDGDRMAAISRCKNYLESLTTNYRYFQISDIYYDLAHVYELMGDRENQKKCLAKCVELAESQAVRVFDDIF</sequence>